<dbReference type="Gene3D" id="3.30.465.10">
    <property type="match status" value="2"/>
</dbReference>
<dbReference type="SMART" id="SM01092">
    <property type="entry name" value="CO_deh_flav_C"/>
    <property type="match status" value="1"/>
</dbReference>
<dbReference type="SUPFAM" id="SSF56176">
    <property type="entry name" value="FAD-binding/transporter-associated domain-like"/>
    <property type="match status" value="1"/>
</dbReference>
<dbReference type="InterPro" id="IPR051312">
    <property type="entry name" value="Diverse_Substr_Oxidored"/>
</dbReference>
<dbReference type="PANTHER" id="PTHR42659">
    <property type="entry name" value="XANTHINE DEHYDROGENASE SUBUNIT C-RELATED"/>
    <property type="match status" value="1"/>
</dbReference>
<dbReference type="GO" id="GO:0016491">
    <property type="term" value="F:oxidoreductase activity"/>
    <property type="evidence" value="ECO:0007669"/>
    <property type="project" value="InterPro"/>
</dbReference>
<gene>
    <name evidence="3" type="ORF">SAMN05444354_108138</name>
</gene>
<dbReference type="GO" id="GO:0071949">
    <property type="term" value="F:FAD binding"/>
    <property type="evidence" value="ECO:0007669"/>
    <property type="project" value="InterPro"/>
</dbReference>
<dbReference type="Gene3D" id="3.30.43.10">
    <property type="entry name" value="Uridine Diphospho-n-acetylenolpyruvylglucosamine Reductase, domain 2"/>
    <property type="match status" value="1"/>
</dbReference>
<dbReference type="InterPro" id="IPR002346">
    <property type="entry name" value="Mopterin_DH_FAD-bd"/>
</dbReference>
<evidence type="ECO:0000259" key="2">
    <source>
        <dbReference type="PROSITE" id="PS51387"/>
    </source>
</evidence>
<protein>
    <submittedName>
        <fullName evidence="3">Xanthine dehydrogenase YagS FAD-binding subunit</fullName>
    </submittedName>
</protein>
<sequence length="328" mass="35027">MHPFHYEQPKELGSSVERVSRVKEATFLAGGTGLLDLMKLGVETPALLVDVRKLPLAQIEELPDGGMRLGALARNSDVAFHPLIRERYPMLSEALLAGASGQIRNMATVGGNILQRTRCPYFRDVTTPCNKRQPGSGCSALEGINRGHAVLGVSETCIATHPSDMSVPLAALGATVRIQGPKGERTVPFTDFHLMPGTTPQRETVLEHGDLVLSVDVPALPAAKRSLYIKVRDRASYAFALASVAAALEVEGGVIRQARLALGGVATKPWRAVAAEQKLVGQAPSPQLFQEAAKAALEGAKAREHNGFKVELAQRIIVRALTTLGGRS</sequence>
<dbReference type="EMBL" id="FOAP01000008">
    <property type="protein sequence ID" value="SEL76192.1"/>
    <property type="molecule type" value="Genomic_DNA"/>
</dbReference>
<keyword evidence="4" id="KW-1185">Reference proteome</keyword>
<evidence type="ECO:0000313" key="4">
    <source>
        <dbReference type="Proteomes" id="UP000182719"/>
    </source>
</evidence>
<dbReference type="InterPro" id="IPR036318">
    <property type="entry name" value="FAD-bd_PCMH-like_sf"/>
</dbReference>
<dbReference type="Pfam" id="PF03450">
    <property type="entry name" value="CO_deh_flav_C"/>
    <property type="match status" value="1"/>
</dbReference>
<accession>A0A1H7SU84</accession>
<evidence type="ECO:0000313" key="3">
    <source>
        <dbReference type="EMBL" id="SEL76192.1"/>
    </source>
</evidence>
<dbReference type="InterPro" id="IPR036683">
    <property type="entry name" value="CO_DH_flav_C_dom_sf"/>
</dbReference>
<dbReference type="PROSITE" id="PS51387">
    <property type="entry name" value="FAD_PCMH"/>
    <property type="match status" value="1"/>
</dbReference>
<dbReference type="RefSeq" id="WP_075007522.1">
    <property type="nucleotide sequence ID" value="NZ_FOAP01000008.1"/>
</dbReference>
<dbReference type="InterPro" id="IPR016169">
    <property type="entry name" value="FAD-bd_PCMH_sub2"/>
</dbReference>
<keyword evidence="1" id="KW-0274">FAD</keyword>
<dbReference type="Proteomes" id="UP000182719">
    <property type="component" value="Unassembled WGS sequence"/>
</dbReference>
<name>A0A1H7SU84_STIAU</name>
<dbReference type="Pfam" id="PF00941">
    <property type="entry name" value="FAD_binding_5"/>
    <property type="match status" value="1"/>
</dbReference>
<feature type="domain" description="FAD-binding PCMH-type" evidence="2">
    <location>
        <begin position="1"/>
        <end position="222"/>
    </location>
</feature>
<dbReference type="InterPro" id="IPR016167">
    <property type="entry name" value="FAD-bd_PCMH_sub1"/>
</dbReference>
<dbReference type="PANTHER" id="PTHR42659:SF1">
    <property type="entry name" value="OXIDOREDUCTASE"/>
    <property type="match status" value="1"/>
</dbReference>
<dbReference type="OrthoDB" id="9783813at2"/>
<evidence type="ECO:0000256" key="1">
    <source>
        <dbReference type="ARBA" id="ARBA00022827"/>
    </source>
</evidence>
<dbReference type="InterPro" id="IPR016166">
    <property type="entry name" value="FAD-bd_PCMH"/>
</dbReference>
<dbReference type="InterPro" id="IPR005107">
    <property type="entry name" value="CO_DH_flav_C"/>
</dbReference>
<dbReference type="AlphaFoldDB" id="A0A1H7SU84"/>
<dbReference type="SUPFAM" id="SSF55447">
    <property type="entry name" value="CO dehydrogenase flavoprotein C-terminal domain-like"/>
    <property type="match status" value="1"/>
</dbReference>
<organism evidence="3 4">
    <name type="scientific">Stigmatella aurantiaca</name>
    <dbReference type="NCBI Taxonomy" id="41"/>
    <lineage>
        <taxon>Bacteria</taxon>
        <taxon>Pseudomonadati</taxon>
        <taxon>Myxococcota</taxon>
        <taxon>Myxococcia</taxon>
        <taxon>Myxococcales</taxon>
        <taxon>Cystobacterineae</taxon>
        <taxon>Archangiaceae</taxon>
        <taxon>Stigmatella</taxon>
    </lineage>
</organism>
<proteinExistence type="predicted"/>
<keyword evidence="1" id="KW-0285">Flavoprotein</keyword>
<reference evidence="4" key="1">
    <citation type="submission" date="2016-10" db="EMBL/GenBank/DDBJ databases">
        <authorList>
            <person name="Varghese N."/>
            <person name="Submissions S."/>
        </authorList>
    </citation>
    <scope>NUCLEOTIDE SEQUENCE [LARGE SCALE GENOMIC DNA]</scope>
    <source>
        <strain evidence="4">DSM 17044</strain>
    </source>
</reference>
<dbReference type="Gene3D" id="3.30.390.50">
    <property type="entry name" value="CO dehydrogenase flavoprotein, C-terminal domain"/>
    <property type="match status" value="1"/>
</dbReference>